<accession>A0A3R7EM39</accession>
<dbReference type="Proteomes" id="UP000028058">
    <property type="component" value="Unassembled WGS sequence"/>
</dbReference>
<dbReference type="Gene3D" id="3.30.1390.10">
    <property type="match status" value="1"/>
</dbReference>
<dbReference type="InterPro" id="IPR014719">
    <property type="entry name" value="Ribosomal_bL12_C/ClpS-like"/>
</dbReference>
<dbReference type="AlphaFoldDB" id="A0A3R7EM39"/>
<sequence>MDIAVYLLIPLIMLTGWGIERRIEQTGRRIARIERKLDLVMERLGIEEADPGLDRVRALVRDGKRVEAVKAYRRHTGAGLKEAVDEVDRLGNRS</sequence>
<reference evidence="1 2" key="1">
    <citation type="journal article" date="2014" name="Genome Announc.">
        <title>Draft Genome Sequence of Streptomyces fradiae ATCC 19609, a Strain Highly Sensitive to Antibiotics.</title>
        <authorList>
            <person name="Bekker O.B."/>
            <person name="Klimina K.M."/>
            <person name="Vatlin A.A."/>
            <person name="Zakharevich N.V."/>
            <person name="Kasianov A.S."/>
            <person name="Danilenko V.N."/>
        </authorList>
    </citation>
    <scope>NUCLEOTIDE SEQUENCE [LARGE SCALE GENOMIC DNA]</scope>
    <source>
        <strain evidence="1 2">ATCC 19609</strain>
    </source>
</reference>
<dbReference type="RefSeq" id="WP_043461076.1">
    <property type="nucleotide sequence ID" value="NZ_CP134822.1"/>
</dbReference>
<organism evidence="1 2">
    <name type="scientific">Streptomyces xinghaiensis</name>
    <dbReference type="NCBI Taxonomy" id="1038928"/>
    <lineage>
        <taxon>Bacteria</taxon>
        <taxon>Bacillati</taxon>
        <taxon>Actinomycetota</taxon>
        <taxon>Actinomycetes</taxon>
        <taxon>Kitasatosporales</taxon>
        <taxon>Streptomycetaceae</taxon>
        <taxon>Streptomyces</taxon>
    </lineage>
</organism>
<comment type="caution">
    <text evidence="1">The sequence shown here is derived from an EMBL/GenBank/DDBJ whole genome shotgun (WGS) entry which is preliminary data.</text>
</comment>
<evidence type="ECO:0008006" key="3">
    <source>
        <dbReference type="Google" id="ProtNLM"/>
    </source>
</evidence>
<proteinExistence type="predicted"/>
<dbReference type="OrthoDB" id="3298842at2"/>
<name>A0A3R7EM39_9ACTN</name>
<dbReference type="EMBL" id="JNAD02000014">
    <property type="protein sequence ID" value="RKM92277.1"/>
    <property type="molecule type" value="Genomic_DNA"/>
</dbReference>
<gene>
    <name evidence="1" type="ORF">SFRA_025700</name>
</gene>
<evidence type="ECO:0000313" key="1">
    <source>
        <dbReference type="EMBL" id="RKM92277.1"/>
    </source>
</evidence>
<protein>
    <recommendedName>
        <fullName evidence="3">Ribosomal protein L7/L12 C-terminal domain-containing protein</fullName>
    </recommendedName>
</protein>
<keyword evidence="2" id="KW-1185">Reference proteome</keyword>
<evidence type="ECO:0000313" key="2">
    <source>
        <dbReference type="Proteomes" id="UP000028058"/>
    </source>
</evidence>